<evidence type="ECO:0000256" key="3">
    <source>
        <dbReference type="ARBA" id="ARBA00022603"/>
    </source>
</evidence>
<keyword evidence="3 6" id="KW-0489">Methyltransferase</keyword>
<feature type="transmembrane region" description="Helical" evidence="6">
    <location>
        <begin position="7"/>
        <end position="26"/>
    </location>
</feature>
<keyword evidence="8" id="KW-1185">Reference proteome</keyword>
<dbReference type="GO" id="GO:0008168">
    <property type="term" value="F:methyltransferase activity"/>
    <property type="evidence" value="ECO:0007669"/>
    <property type="project" value="UniProtKB-UniRule"/>
</dbReference>
<keyword evidence="6" id="KW-0812">Transmembrane</keyword>
<name>A0A835LFU7_9MAGN</name>
<dbReference type="OrthoDB" id="2013972at2759"/>
<sequence length="639" mass="73614">MKQSSSMLTRICAFIIIFFTFLLYLVKHYTDGYLSFFQNPQSSQYTTLHNNNNNLSSILLPSLAPSPSPSALHTDHTNPLLFDPLPPPVQRTRGVIKLFGVVDDNGIMMDDFEVGEFDPHFVEEISTEELNKERSTRIRVRKFSMCPMTMADYIPCLDNVKERHCPKGGEKLNCLVPAPKGYRPPIPWPKSRSEVWFANVPHTRLVDDKRGQNLITRDKNKFRFPRGVEKYVNQISKMVPGIQFGVHTRVVLDIGCGVASFGAFLLSRNVTTLSIAPQVDQENQVQFALERGLPAMVATFTTRRLLYPSQAFDLIHCSRCMIDWIRDGGILLLEVNRMLRGGGYFAWATQPVHKHEKALQEQWKEMEDLAGRLCWELVAKEGYIAMWRKPLDNTCYNNRDTAFRPLLCDPDDDPDKVWYVDLKLCINHLPENGYGANISPWPLRIYNPPDRLQSIQMDAYKSKKELFKAEYKYWLDVLARYIRAFHWKKLKIRNVMDMRAGFGGFAAALVDLQIDCWVMNVVPVSGPNTLPVIFDRGFIGVMHDWCEPFDTYPRTYDLVHAAGLFTIERERCKISSIMLEMDRILRPGGHAYIRDSLYIMDELQEIATAMGWQTRLRDTAEGPHASYRDLICEKRLLHT</sequence>
<keyword evidence="6" id="KW-0325">Glycoprotein</keyword>
<dbReference type="SUPFAM" id="SSF53335">
    <property type="entry name" value="S-adenosyl-L-methionine-dependent methyltransferases"/>
    <property type="match status" value="2"/>
</dbReference>
<evidence type="ECO:0000256" key="6">
    <source>
        <dbReference type="RuleBase" id="RU366043"/>
    </source>
</evidence>
<dbReference type="EC" id="2.1.1.-" evidence="6"/>
<keyword evidence="6" id="KW-1133">Transmembrane helix</keyword>
<organism evidence="7 8">
    <name type="scientific">Coptis chinensis</name>
    <dbReference type="NCBI Taxonomy" id="261450"/>
    <lineage>
        <taxon>Eukaryota</taxon>
        <taxon>Viridiplantae</taxon>
        <taxon>Streptophyta</taxon>
        <taxon>Embryophyta</taxon>
        <taxon>Tracheophyta</taxon>
        <taxon>Spermatophyta</taxon>
        <taxon>Magnoliopsida</taxon>
        <taxon>Ranunculales</taxon>
        <taxon>Ranunculaceae</taxon>
        <taxon>Coptidoideae</taxon>
        <taxon>Coptis</taxon>
    </lineage>
</organism>
<reference evidence="7 8" key="1">
    <citation type="submission" date="2020-10" db="EMBL/GenBank/DDBJ databases">
        <title>The Coptis chinensis genome and diversification of protoberbering-type alkaloids.</title>
        <authorList>
            <person name="Wang B."/>
            <person name="Shu S."/>
            <person name="Song C."/>
            <person name="Liu Y."/>
        </authorList>
    </citation>
    <scope>NUCLEOTIDE SEQUENCE [LARGE SCALE GENOMIC DNA]</scope>
    <source>
        <strain evidence="7">HL-2020</strain>
        <tissue evidence="7">Leaf</tissue>
    </source>
</reference>
<dbReference type="Pfam" id="PF03141">
    <property type="entry name" value="Methyltransf_29"/>
    <property type="match status" value="1"/>
</dbReference>
<comment type="caution">
    <text evidence="7">The sequence shown here is derived from an EMBL/GenBank/DDBJ whole genome shotgun (WGS) entry which is preliminary data.</text>
</comment>
<dbReference type="EMBL" id="JADFTS010000008">
    <property type="protein sequence ID" value="KAF9593963.1"/>
    <property type="molecule type" value="Genomic_DNA"/>
</dbReference>
<dbReference type="AlphaFoldDB" id="A0A835LFU7"/>
<evidence type="ECO:0000256" key="4">
    <source>
        <dbReference type="ARBA" id="ARBA00022968"/>
    </source>
</evidence>
<keyword evidence="6" id="KW-0472">Membrane</keyword>
<dbReference type="InterPro" id="IPR004159">
    <property type="entry name" value="Put_SAM_MeTrfase"/>
</dbReference>
<comment type="similarity">
    <text evidence="2 6">Belongs to the methyltransferase superfamily.</text>
</comment>
<dbReference type="InterPro" id="IPR029063">
    <property type="entry name" value="SAM-dependent_MTases_sf"/>
</dbReference>
<accession>A0A835LFU7</accession>
<dbReference type="GO" id="GO:0005802">
    <property type="term" value="C:trans-Golgi network"/>
    <property type="evidence" value="ECO:0007669"/>
    <property type="project" value="TreeGrafter"/>
</dbReference>
<evidence type="ECO:0000256" key="1">
    <source>
        <dbReference type="ARBA" id="ARBA00004606"/>
    </source>
</evidence>
<gene>
    <name evidence="7" type="ORF">IFM89_026506</name>
</gene>
<keyword evidence="6" id="KW-0808">Transferase</keyword>
<dbReference type="Gene3D" id="3.40.50.150">
    <property type="entry name" value="Vaccinia Virus protein VP39"/>
    <property type="match status" value="1"/>
</dbReference>
<keyword evidence="4 6" id="KW-0735">Signal-anchor</keyword>
<dbReference type="GO" id="GO:0032259">
    <property type="term" value="P:methylation"/>
    <property type="evidence" value="ECO:0007669"/>
    <property type="project" value="UniProtKB-KW"/>
</dbReference>
<dbReference type="GO" id="GO:0016020">
    <property type="term" value="C:membrane"/>
    <property type="evidence" value="ECO:0007669"/>
    <property type="project" value="UniProtKB-SubCell"/>
</dbReference>
<evidence type="ECO:0000313" key="7">
    <source>
        <dbReference type="EMBL" id="KAF9593963.1"/>
    </source>
</evidence>
<proteinExistence type="inferred from homology"/>
<dbReference type="GO" id="GO:0005768">
    <property type="term" value="C:endosome"/>
    <property type="evidence" value="ECO:0007669"/>
    <property type="project" value="TreeGrafter"/>
</dbReference>
<dbReference type="Proteomes" id="UP000631114">
    <property type="component" value="Unassembled WGS sequence"/>
</dbReference>
<comment type="subcellular location">
    <subcellularLocation>
        <location evidence="5">Endomembrane system</location>
        <topology evidence="5">Single-pass membrane protein</topology>
    </subcellularLocation>
    <subcellularLocation>
        <location evidence="1 6">Membrane</location>
        <topology evidence="1 6">Single-pass type II membrane protein</topology>
    </subcellularLocation>
</comment>
<evidence type="ECO:0000313" key="8">
    <source>
        <dbReference type="Proteomes" id="UP000631114"/>
    </source>
</evidence>
<dbReference type="PANTHER" id="PTHR10108:SF1144">
    <property type="entry name" value="METHYLTRANSFERASE PMT10-RELATED"/>
    <property type="match status" value="1"/>
</dbReference>
<dbReference type="PANTHER" id="PTHR10108">
    <property type="entry name" value="SAM-DEPENDENT METHYLTRANSFERASE"/>
    <property type="match status" value="1"/>
</dbReference>
<evidence type="ECO:0000256" key="2">
    <source>
        <dbReference type="ARBA" id="ARBA00008361"/>
    </source>
</evidence>
<protein>
    <recommendedName>
        <fullName evidence="6">Methyltransferase</fullName>
        <ecNumber evidence="6">2.1.1.-</ecNumber>
    </recommendedName>
</protein>
<evidence type="ECO:0000256" key="5">
    <source>
        <dbReference type="ARBA" id="ARBA00037847"/>
    </source>
</evidence>